<evidence type="ECO:0000256" key="2">
    <source>
        <dbReference type="ARBA" id="ARBA00008816"/>
    </source>
</evidence>
<dbReference type="EMBL" id="ML119798">
    <property type="protein sequence ID" value="RPA74163.1"/>
    <property type="molecule type" value="Genomic_DNA"/>
</dbReference>
<evidence type="ECO:0000313" key="9">
    <source>
        <dbReference type="EMBL" id="RPA74163.1"/>
    </source>
</evidence>
<dbReference type="PANTHER" id="PTHR10165:SF35">
    <property type="entry name" value="RE23632P"/>
    <property type="match status" value="1"/>
</dbReference>
<accession>A0A3N4HJT8</accession>
<dbReference type="Gene3D" id="1.20.144.10">
    <property type="entry name" value="Phosphatidic acid phosphatase type 2/haloperoxidase"/>
    <property type="match status" value="1"/>
</dbReference>
<dbReference type="CDD" id="cd03390">
    <property type="entry name" value="PAP2_containing_1_like"/>
    <property type="match status" value="1"/>
</dbReference>
<protein>
    <submittedName>
        <fullName evidence="9">Acid phosphatase/Vanadium-dependent haloperoxidase</fullName>
    </submittedName>
</protein>
<evidence type="ECO:0000256" key="6">
    <source>
        <dbReference type="SAM" id="MobiDB-lite"/>
    </source>
</evidence>
<gene>
    <name evidence="9" type="ORF">BJ508DRAFT_418740</name>
</gene>
<evidence type="ECO:0000259" key="8">
    <source>
        <dbReference type="SMART" id="SM00014"/>
    </source>
</evidence>
<evidence type="ECO:0000256" key="1">
    <source>
        <dbReference type="ARBA" id="ARBA00004141"/>
    </source>
</evidence>
<dbReference type="GO" id="GO:0008195">
    <property type="term" value="F:phosphatidate phosphatase activity"/>
    <property type="evidence" value="ECO:0007669"/>
    <property type="project" value="TreeGrafter"/>
</dbReference>
<dbReference type="SUPFAM" id="SSF48317">
    <property type="entry name" value="Acid phosphatase/Vanadium-dependent haloperoxidase"/>
    <property type="match status" value="1"/>
</dbReference>
<dbReference type="OrthoDB" id="10030083at2759"/>
<feature type="domain" description="Phosphatidic acid phosphatase type 2/haloperoxidase" evidence="8">
    <location>
        <begin position="118"/>
        <end position="273"/>
    </location>
</feature>
<evidence type="ECO:0000256" key="7">
    <source>
        <dbReference type="SAM" id="Phobius"/>
    </source>
</evidence>
<keyword evidence="9" id="KW-0560">Oxidoreductase</keyword>
<keyword evidence="5 7" id="KW-0472">Membrane</keyword>
<comment type="subcellular location">
    <subcellularLocation>
        <location evidence="1">Membrane</location>
        <topology evidence="1">Multi-pass membrane protein</topology>
    </subcellularLocation>
</comment>
<dbReference type="AlphaFoldDB" id="A0A3N4HJT8"/>
<dbReference type="GO" id="GO:0004601">
    <property type="term" value="F:peroxidase activity"/>
    <property type="evidence" value="ECO:0007669"/>
    <property type="project" value="UniProtKB-KW"/>
</dbReference>
<organism evidence="9 10">
    <name type="scientific">Ascobolus immersus RN42</name>
    <dbReference type="NCBI Taxonomy" id="1160509"/>
    <lineage>
        <taxon>Eukaryota</taxon>
        <taxon>Fungi</taxon>
        <taxon>Dikarya</taxon>
        <taxon>Ascomycota</taxon>
        <taxon>Pezizomycotina</taxon>
        <taxon>Pezizomycetes</taxon>
        <taxon>Pezizales</taxon>
        <taxon>Ascobolaceae</taxon>
        <taxon>Ascobolus</taxon>
    </lineage>
</organism>
<name>A0A3N4HJT8_ASCIM</name>
<feature type="compositionally biased region" description="Basic and acidic residues" evidence="6">
    <location>
        <begin position="332"/>
        <end position="353"/>
    </location>
</feature>
<proteinExistence type="inferred from homology"/>
<keyword evidence="9" id="KW-0575">Peroxidase</keyword>
<feature type="transmembrane region" description="Helical" evidence="7">
    <location>
        <begin position="255"/>
        <end position="273"/>
    </location>
</feature>
<evidence type="ECO:0000256" key="4">
    <source>
        <dbReference type="ARBA" id="ARBA00022989"/>
    </source>
</evidence>
<dbReference type="PANTHER" id="PTHR10165">
    <property type="entry name" value="LIPID PHOSPHATE PHOSPHATASE"/>
    <property type="match status" value="1"/>
</dbReference>
<evidence type="ECO:0000256" key="5">
    <source>
        <dbReference type="ARBA" id="ARBA00023136"/>
    </source>
</evidence>
<dbReference type="InterPro" id="IPR043216">
    <property type="entry name" value="PAP-like"/>
</dbReference>
<dbReference type="Pfam" id="PF01569">
    <property type="entry name" value="PAP2"/>
    <property type="match status" value="1"/>
</dbReference>
<dbReference type="GO" id="GO:0016020">
    <property type="term" value="C:membrane"/>
    <property type="evidence" value="ECO:0007669"/>
    <property type="project" value="UniProtKB-SubCell"/>
</dbReference>
<evidence type="ECO:0000313" key="10">
    <source>
        <dbReference type="Proteomes" id="UP000275078"/>
    </source>
</evidence>
<dbReference type="Proteomes" id="UP000275078">
    <property type="component" value="Unassembled WGS sequence"/>
</dbReference>
<dbReference type="InterPro" id="IPR000326">
    <property type="entry name" value="PAP2/HPO"/>
</dbReference>
<keyword evidence="3 7" id="KW-0812">Transmembrane</keyword>
<comment type="similarity">
    <text evidence="2">Belongs to the PA-phosphatase related phosphoesterase family.</text>
</comment>
<dbReference type="STRING" id="1160509.A0A3N4HJT8"/>
<evidence type="ECO:0000256" key="3">
    <source>
        <dbReference type="ARBA" id="ARBA00022692"/>
    </source>
</evidence>
<feature type="transmembrane region" description="Helical" evidence="7">
    <location>
        <begin position="70"/>
        <end position="89"/>
    </location>
</feature>
<dbReference type="GO" id="GO:0046839">
    <property type="term" value="P:phospholipid dephosphorylation"/>
    <property type="evidence" value="ECO:0007669"/>
    <property type="project" value="TreeGrafter"/>
</dbReference>
<keyword evidence="4 7" id="KW-1133">Transmembrane helix</keyword>
<dbReference type="SMART" id="SM00014">
    <property type="entry name" value="acidPPc"/>
    <property type="match status" value="1"/>
</dbReference>
<dbReference type="InterPro" id="IPR036938">
    <property type="entry name" value="PAP2/HPO_sf"/>
</dbReference>
<keyword evidence="10" id="KW-1185">Reference proteome</keyword>
<feature type="region of interest" description="Disordered" evidence="6">
    <location>
        <begin position="311"/>
        <end position="360"/>
    </location>
</feature>
<feature type="transmembrane region" description="Helical" evidence="7">
    <location>
        <begin position="21"/>
        <end position="39"/>
    </location>
</feature>
<reference evidence="9 10" key="1">
    <citation type="journal article" date="2018" name="Nat. Ecol. Evol.">
        <title>Pezizomycetes genomes reveal the molecular basis of ectomycorrhizal truffle lifestyle.</title>
        <authorList>
            <person name="Murat C."/>
            <person name="Payen T."/>
            <person name="Noel B."/>
            <person name="Kuo A."/>
            <person name="Morin E."/>
            <person name="Chen J."/>
            <person name="Kohler A."/>
            <person name="Krizsan K."/>
            <person name="Balestrini R."/>
            <person name="Da Silva C."/>
            <person name="Montanini B."/>
            <person name="Hainaut M."/>
            <person name="Levati E."/>
            <person name="Barry K.W."/>
            <person name="Belfiori B."/>
            <person name="Cichocki N."/>
            <person name="Clum A."/>
            <person name="Dockter R.B."/>
            <person name="Fauchery L."/>
            <person name="Guy J."/>
            <person name="Iotti M."/>
            <person name="Le Tacon F."/>
            <person name="Lindquist E.A."/>
            <person name="Lipzen A."/>
            <person name="Malagnac F."/>
            <person name="Mello A."/>
            <person name="Molinier V."/>
            <person name="Miyauchi S."/>
            <person name="Poulain J."/>
            <person name="Riccioni C."/>
            <person name="Rubini A."/>
            <person name="Sitrit Y."/>
            <person name="Splivallo R."/>
            <person name="Traeger S."/>
            <person name="Wang M."/>
            <person name="Zifcakova L."/>
            <person name="Wipf D."/>
            <person name="Zambonelli A."/>
            <person name="Paolocci F."/>
            <person name="Nowrousian M."/>
            <person name="Ottonello S."/>
            <person name="Baldrian P."/>
            <person name="Spatafora J.W."/>
            <person name="Henrissat B."/>
            <person name="Nagy L.G."/>
            <person name="Aury J.M."/>
            <person name="Wincker P."/>
            <person name="Grigoriev I.V."/>
            <person name="Bonfante P."/>
            <person name="Martin F.M."/>
        </authorList>
    </citation>
    <scope>NUCLEOTIDE SEQUENCE [LARGE SCALE GENOMIC DNA]</scope>
    <source>
        <strain evidence="9 10">RN42</strain>
    </source>
</reference>
<feature type="transmembrane region" description="Helical" evidence="7">
    <location>
        <begin position="227"/>
        <end position="249"/>
    </location>
</feature>
<dbReference type="GO" id="GO:0006644">
    <property type="term" value="P:phospholipid metabolic process"/>
    <property type="evidence" value="ECO:0007669"/>
    <property type="project" value="InterPro"/>
</dbReference>
<sequence>MDSPTVRRAFTKVRHYYRTSYTPDWIALLLLLLSNIIFLRHDPFYRQFSLSDLRISHPFAIHERVPVSALLWYGAFTPLATVTIISLLYPTQARRASSPLGSPGGTKGVSKYHKLHLSLLSVVTSVVITTVLTDLVKNAVGRPRPDLLDRCKPDLDRLQEGIHILDSIVGKGKLVGVEICTQTNKHLLQEGWRSFPSGHSSLSFAGLGWLSLWLGGQLGAGRRGSGLVGVVVCALPWVGALSIAISRTADYRHDVWDVTAGSVMGFIIAYYSYRRFFPPLTAPGCHEPYLTRMSDDLELEIYDGRGKFQRLEGPLGETGPAPEGSGSGSGRGRGEEWDGRGEFGVDLGRREGDLELGIGR</sequence>